<evidence type="ECO:0000313" key="4">
    <source>
        <dbReference type="EMBL" id="AGF49591.1"/>
    </source>
</evidence>
<dbReference type="SUPFAM" id="SSF75471">
    <property type="entry name" value="YhbY-like"/>
    <property type="match status" value="1"/>
</dbReference>
<proteinExistence type="predicted"/>
<feature type="domain" description="CRM" evidence="3">
    <location>
        <begin position="4"/>
        <end position="92"/>
    </location>
</feature>
<dbReference type="InterPro" id="IPR001890">
    <property type="entry name" value="RNA-binding_CRM"/>
</dbReference>
<dbReference type="RefSeq" id="WP_015389973.1">
    <property type="nucleotide sequence ID" value="NC_020285.1"/>
</dbReference>
<dbReference type="PANTHER" id="PTHR40065:SF3">
    <property type="entry name" value="RNA-BINDING PROTEIN YHBY"/>
    <property type="match status" value="1"/>
</dbReference>
<keyword evidence="5" id="KW-1185">Reference proteome</keyword>
<dbReference type="PANTHER" id="PTHR40065">
    <property type="entry name" value="RNA-BINDING PROTEIN YHBY"/>
    <property type="match status" value="1"/>
</dbReference>
<dbReference type="KEGG" id="kbt:BCUE_0372"/>
<dbReference type="InterPro" id="IPR051925">
    <property type="entry name" value="RNA-binding_domain"/>
</dbReference>
<evidence type="ECO:0000259" key="3">
    <source>
        <dbReference type="PROSITE" id="PS51295"/>
    </source>
</evidence>
<evidence type="ECO:0000256" key="1">
    <source>
        <dbReference type="ARBA" id="ARBA00022884"/>
    </source>
</evidence>
<dbReference type="PROSITE" id="PS51295">
    <property type="entry name" value="CRM"/>
    <property type="match status" value="1"/>
</dbReference>
<reference evidence="4 5" key="1">
    <citation type="journal article" date="2013" name="Genome Biol. Evol.">
        <title>Genome evolution and phylogenomic analysis of candidatus kinetoplastibacterium, the betaproteobacterial endosymbionts of strigomonas and angomonas.</title>
        <authorList>
            <person name="Alves J.M."/>
            <person name="Serrano M.G."/>
            <person name="Maia da Silva F."/>
            <person name="Voegtly L.J."/>
            <person name="Matveyev A.V."/>
            <person name="Teixeira M.M."/>
            <person name="Camargo E.P."/>
            <person name="Buck G.A."/>
        </authorList>
    </citation>
    <scope>NUCLEOTIDE SEQUENCE [LARGE SCALE GENOMIC DNA]</scope>
    <source>
        <strain evidence="4 5">TCC012E</strain>
    </source>
</reference>
<dbReference type="Pfam" id="PF01985">
    <property type="entry name" value="CRS1_YhbY"/>
    <property type="match status" value="1"/>
</dbReference>
<dbReference type="GO" id="GO:0003723">
    <property type="term" value="F:RNA binding"/>
    <property type="evidence" value="ECO:0007669"/>
    <property type="project" value="UniProtKB-UniRule"/>
</dbReference>
<dbReference type="InterPro" id="IPR035920">
    <property type="entry name" value="YhbY-like_sf"/>
</dbReference>
<dbReference type="EMBL" id="CP003807">
    <property type="protein sequence ID" value="AGF49591.1"/>
    <property type="molecule type" value="Genomic_DNA"/>
</dbReference>
<sequence>MYTVESRNQKQNKLKADSHKLKPIVIISHKGFTFPVHKEIDVALNTHELIKIKINKNEKKEREEIVYKICNDLSCTLIKIIGKIAVLYRKNI</sequence>
<dbReference type="HOGENOM" id="CLU_095994_2_0_4"/>
<dbReference type="Gene3D" id="3.30.110.60">
    <property type="entry name" value="YhbY-like"/>
    <property type="match status" value="1"/>
</dbReference>
<dbReference type="SMART" id="SM01103">
    <property type="entry name" value="CRS1_YhbY"/>
    <property type="match status" value="1"/>
</dbReference>
<protein>
    <submittedName>
        <fullName evidence="4">RNA-binding protein YhbY</fullName>
    </submittedName>
</protein>
<name>M1LZV0_9PROT</name>
<evidence type="ECO:0000313" key="5">
    <source>
        <dbReference type="Proteomes" id="UP000011563"/>
    </source>
</evidence>
<evidence type="ECO:0000256" key="2">
    <source>
        <dbReference type="PROSITE-ProRule" id="PRU00626"/>
    </source>
</evidence>
<accession>M1LZV0</accession>
<organism evidence="4 5">
    <name type="scientific">Candidatus Kinetoplastidibacterium blastocrithidiae TCC012E</name>
    <dbReference type="NCBI Taxonomy" id="1208922"/>
    <lineage>
        <taxon>Bacteria</taxon>
        <taxon>Pseudomonadati</taxon>
        <taxon>Pseudomonadota</taxon>
        <taxon>Betaproteobacteria</taxon>
        <taxon>Candidatus Kinetoplastidibacterium</taxon>
    </lineage>
</organism>
<dbReference type="Proteomes" id="UP000011563">
    <property type="component" value="Chromosome"/>
</dbReference>
<gene>
    <name evidence="4" type="ORF">BCUE_0372</name>
</gene>
<keyword evidence="1 2" id="KW-0694">RNA-binding</keyword>
<dbReference type="AlphaFoldDB" id="M1LZV0"/>